<name>A0A371I5A1_MUCPR</name>
<reference evidence="1" key="1">
    <citation type="submission" date="2018-05" db="EMBL/GenBank/DDBJ databases">
        <title>Draft genome of Mucuna pruriens seed.</title>
        <authorList>
            <person name="Nnadi N.E."/>
            <person name="Vos R."/>
            <person name="Hasami M.H."/>
            <person name="Devisetty U.K."/>
            <person name="Aguiy J.C."/>
        </authorList>
    </citation>
    <scope>NUCLEOTIDE SEQUENCE [LARGE SCALE GENOMIC DNA]</scope>
    <source>
        <strain evidence="1">JCA_2017</strain>
    </source>
</reference>
<dbReference type="Proteomes" id="UP000257109">
    <property type="component" value="Unassembled WGS sequence"/>
</dbReference>
<sequence>MTWQYVMAMQRPWLGKTVACNASNGKTNVSSSVFVHVNMGTKEMVEISFGLDDGESDCVIVGAENEGFVGWWWTEEISSERKEVLKGERE</sequence>
<protein>
    <submittedName>
        <fullName evidence="1">Uncharacterized protein</fullName>
    </submittedName>
</protein>
<proteinExistence type="predicted"/>
<feature type="non-terminal residue" evidence="1">
    <location>
        <position position="1"/>
    </location>
</feature>
<dbReference type="AlphaFoldDB" id="A0A371I5A1"/>
<comment type="caution">
    <text evidence="1">The sequence shown here is derived from an EMBL/GenBank/DDBJ whole genome shotgun (WGS) entry which is preliminary data.</text>
</comment>
<keyword evidence="2" id="KW-1185">Reference proteome</keyword>
<gene>
    <name evidence="1" type="ORF">CR513_05342</name>
</gene>
<dbReference type="EMBL" id="QJKJ01000895">
    <property type="protein sequence ID" value="RDY10179.1"/>
    <property type="molecule type" value="Genomic_DNA"/>
</dbReference>
<organism evidence="1 2">
    <name type="scientific">Mucuna pruriens</name>
    <name type="common">Velvet bean</name>
    <name type="synonym">Dolichos pruriens</name>
    <dbReference type="NCBI Taxonomy" id="157652"/>
    <lineage>
        <taxon>Eukaryota</taxon>
        <taxon>Viridiplantae</taxon>
        <taxon>Streptophyta</taxon>
        <taxon>Embryophyta</taxon>
        <taxon>Tracheophyta</taxon>
        <taxon>Spermatophyta</taxon>
        <taxon>Magnoliopsida</taxon>
        <taxon>eudicotyledons</taxon>
        <taxon>Gunneridae</taxon>
        <taxon>Pentapetalae</taxon>
        <taxon>rosids</taxon>
        <taxon>fabids</taxon>
        <taxon>Fabales</taxon>
        <taxon>Fabaceae</taxon>
        <taxon>Papilionoideae</taxon>
        <taxon>50 kb inversion clade</taxon>
        <taxon>NPAAA clade</taxon>
        <taxon>indigoferoid/millettioid clade</taxon>
        <taxon>Phaseoleae</taxon>
        <taxon>Mucuna</taxon>
    </lineage>
</organism>
<evidence type="ECO:0000313" key="1">
    <source>
        <dbReference type="EMBL" id="RDY10179.1"/>
    </source>
</evidence>
<evidence type="ECO:0000313" key="2">
    <source>
        <dbReference type="Proteomes" id="UP000257109"/>
    </source>
</evidence>
<accession>A0A371I5A1</accession>